<proteinExistence type="predicted"/>
<gene>
    <name evidence="1" type="primary">SBOV37291</name>
    <name evidence="1" type="ORF">NCTC7102_00245</name>
</gene>
<dbReference type="NCBIfam" id="NF038095">
    <property type="entry name" value="met_chaper_CueP"/>
    <property type="match status" value="1"/>
</dbReference>
<dbReference type="AlphaFoldDB" id="A0A447JAF0"/>
<accession>A0A447JAF0</accession>
<evidence type="ECO:0000313" key="1">
    <source>
        <dbReference type="EMBL" id="VDY36734.1"/>
    </source>
</evidence>
<sequence length="209" mass="23700">MHYFTLRSFDLSLRGTPIVGKEIVHKELKLCRNHHGYYFWVYAPAAPRLRHPQNPLFLAQHGLAGKTVEQIVDTIDQTPQSRPLPYSASITSTELKLSDGEQIYTLPLGDKFYLSFAPYEWRTHPCFNHSLSGCQGEMPNKPFTVKVTDSKGAVIVQKEMQSYRNGFIGVWLPRNMEGTLEVSYNGKTASHAIATRDDSQTCLTELPLR</sequence>
<dbReference type="Gene3D" id="2.60.40.3700">
    <property type="match status" value="1"/>
</dbReference>
<dbReference type="Pfam" id="PF21172">
    <property type="entry name" value="CueP"/>
    <property type="match status" value="1"/>
</dbReference>
<dbReference type="EMBL" id="LR133909">
    <property type="protein sequence ID" value="VDY36734.1"/>
    <property type="molecule type" value="Genomic_DNA"/>
</dbReference>
<name>A0A447JAF0_SALET</name>
<dbReference type="NCBIfam" id="NF038094">
    <property type="entry name" value="CueP_fam"/>
    <property type="match status" value="1"/>
</dbReference>
<organism evidence="1 2">
    <name type="scientific">Salmonella enterica subsp. enterica serovar Daytona</name>
    <dbReference type="NCBI Taxonomy" id="1962639"/>
    <lineage>
        <taxon>Bacteria</taxon>
        <taxon>Pseudomonadati</taxon>
        <taxon>Pseudomonadota</taxon>
        <taxon>Gammaproteobacteria</taxon>
        <taxon>Enterobacterales</taxon>
        <taxon>Enterobacteriaceae</taxon>
        <taxon>Salmonella</taxon>
    </lineage>
</organism>
<protein>
    <submittedName>
        <fullName evidence="1">Putative exported protein</fullName>
    </submittedName>
</protein>
<reference evidence="1 2" key="1">
    <citation type="submission" date="2018-12" db="EMBL/GenBank/DDBJ databases">
        <authorList>
            <consortium name="Pathogen Informatics"/>
        </authorList>
    </citation>
    <scope>NUCLEOTIDE SEQUENCE [LARGE SCALE GENOMIC DNA]</scope>
    <source>
        <strain evidence="1 2">NCTC7102</strain>
    </source>
</reference>
<evidence type="ECO:0000313" key="2">
    <source>
        <dbReference type="Proteomes" id="UP000281393"/>
    </source>
</evidence>
<dbReference type="Proteomes" id="UP000281393">
    <property type="component" value="Chromosome"/>
</dbReference>
<dbReference type="InterPro" id="IPR047808">
    <property type="entry name" value="CueP-like"/>
</dbReference>